<evidence type="ECO:0000313" key="4">
    <source>
        <dbReference type="Proteomes" id="UP000003113"/>
    </source>
</evidence>
<dbReference type="GO" id="GO:0016853">
    <property type="term" value="F:isomerase activity"/>
    <property type="evidence" value="ECO:0007669"/>
    <property type="project" value="UniProtKB-KW"/>
</dbReference>
<dbReference type="Proteomes" id="UP000003113">
    <property type="component" value="Unassembled WGS sequence"/>
</dbReference>
<dbReference type="InterPro" id="IPR010819">
    <property type="entry name" value="AGE/CE"/>
</dbReference>
<accession>H0F388</accession>
<gene>
    <name evidence="3" type="ORF">KYC_06136</name>
</gene>
<proteinExistence type="inferred from homology"/>
<dbReference type="eggNOG" id="COG2942">
    <property type="taxonomic scope" value="Bacteria"/>
</dbReference>
<name>H0F388_9BURK</name>
<dbReference type="STRING" id="477184.KYC_06136"/>
<organism evidence="3 4">
    <name type="scientific">Achromobacter arsenitoxydans SY8</name>
    <dbReference type="NCBI Taxonomy" id="477184"/>
    <lineage>
        <taxon>Bacteria</taxon>
        <taxon>Pseudomonadati</taxon>
        <taxon>Pseudomonadota</taxon>
        <taxon>Betaproteobacteria</taxon>
        <taxon>Burkholderiales</taxon>
        <taxon>Alcaligenaceae</taxon>
        <taxon>Achromobacter</taxon>
    </lineage>
</organism>
<dbReference type="SUPFAM" id="SSF48208">
    <property type="entry name" value="Six-hairpin glycosidases"/>
    <property type="match status" value="1"/>
</dbReference>
<evidence type="ECO:0000256" key="1">
    <source>
        <dbReference type="ARBA" id="ARBA00008558"/>
    </source>
</evidence>
<dbReference type="AlphaFoldDB" id="H0F388"/>
<sequence>MLPLWVGPGFNDSLGLPFESLDSATGAALPSARYRAMACARQLYVFSQASGPVAGRHADRLFDSLQRIFRDDRGGWRYSVDGQGRPLDETQDLYTHAFIVLACAAYFQRSRNASARKLMLATARTIEARFKTTDSLYHAALSADLSQPLKPPAQNPMMHLTEAYLAAAQVAEPALFAQHLRGLAQGISQFFVHAPTQCVSEAPQGSSGNRLEPGHQFEWLSLVQESAQVFEGLDLAESLPRAVQWSRAHGVDAGGVIASLDESGRVVDDTRRIWAQTEYLRVLAVMGDKPALDAELTRFRARFLHAGGWYECLDAQGAVTRSDMPSTSPYHLATCLAALQNVVS</sequence>
<dbReference type="PANTHER" id="PTHR15108">
    <property type="entry name" value="N-ACYLGLUCOSAMINE-2-EPIMERASE"/>
    <property type="match status" value="1"/>
</dbReference>
<comment type="caution">
    <text evidence="3">The sequence shown here is derived from an EMBL/GenBank/DDBJ whole genome shotgun (WGS) entry which is preliminary data.</text>
</comment>
<keyword evidence="2" id="KW-0413">Isomerase</keyword>
<evidence type="ECO:0000313" key="3">
    <source>
        <dbReference type="EMBL" id="EHK67294.1"/>
    </source>
</evidence>
<dbReference type="InterPro" id="IPR008928">
    <property type="entry name" value="6-hairpin_glycosidase_sf"/>
</dbReference>
<dbReference type="PATRIC" id="fig|477184.5.peg.1214"/>
<evidence type="ECO:0000256" key="2">
    <source>
        <dbReference type="ARBA" id="ARBA00023235"/>
    </source>
</evidence>
<protein>
    <submittedName>
        <fullName evidence="3">N-acylglucosamine 2-epimerase family protein</fullName>
    </submittedName>
</protein>
<comment type="similarity">
    <text evidence="1">Belongs to the N-acylglucosamine 2-epimerase family.</text>
</comment>
<dbReference type="EMBL" id="AGUF01000028">
    <property type="protein sequence ID" value="EHK67294.1"/>
    <property type="molecule type" value="Genomic_DNA"/>
</dbReference>
<dbReference type="Pfam" id="PF07221">
    <property type="entry name" value="GlcNAc_2-epim"/>
    <property type="match status" value="1"/>
</dbReference>
<reference evidence="3 4" key="1">
    <citation type="journal article" date="2012" name="J. Bacteriol.">
        <title>Genome sequence of the highly efficient arsenite-oxidizing bacterium Achromobacter arsenitoxydans SY8.</title>
        <authorList>
            <person name="Li X."/>
            <person name="Hu Y."/>
            <person name="Gong J."/>
            <person name="Lin Y."/>
            <person name="Johnstone L."/>
            <person name="Rensing C."/>
            <person name="Wang G."/>
        </authorList>
    </citation>
    <scope>NUCLEOTIDE SEQUENCE [LARGE SCALE GENOMIC DNA]</scope>
    <source>
        <strain evidence="3 4">SY8</strain>
    </source>
</reference>
<dbReference type="GO" id="GO:0005975">
    <property type="term" value="P:carbohydrate metabolic process"/>
    <property type="evidence" value="ECO:0007669"/>
    <property type="project" value="InterPro"/>
</dbReference>
<keyword evidence="4" id="KW-1185">Reference proteome</keyword>
<dbReference type="InterPro" id="IPR012341">
    <property type="entry name" value="6hp_glycosidase-like_sf"/>
</dbReference>
<dbReference type="Gene3D" id="1.50.10.10">
    <property type="match status" value="1"/>
</dbReference>